<keyword evidence="2" id="KW-1185">Reference proteome</keyword>
<name>A0A8S4R4Y9_9NEOP</name>
<proteinExistence type="predicted"/>
<reference evidence="1" key="1">
    <citation type="submission" date="2022-03" db="EMBL/GenBank/DDBJ databases">
        <authorList>
            <person name="Lindestad O."/>
        </authorList>
    </citation>
    <scope>NUCLEOTIDE SEQUENCE</scope>
</reference>
<organism evidence="1 2">
    <name type="scientific">Pararge aegeria aegeria</name>
    <dbReference type="NCBI Taxonomy" id="348720"/>
    <lineage>
        <taxon>Eukaryota</taxon>
        <taxon>Metazoa</taxon>
        <taxon>Ecdysozoa</taxon>
        <taxon>Arthropoda</taxon>
        <taxon>Hexapoda</taxon>
        <taxon>Insecta</taxon>
        <taxon>Pterygota</taxon>
        <taxon>Neoptera</taxon>
        <taxon>Endopterygota</taxon>
        <taxon>Lepidoptera</taxon>
        <taxon>Glossata</taxon>
        <taxon>Ditrysia</taxon>
        <taxon>Papilionoidea</taxon>
        <taxon>Nymphalidae</taxon>
        <taxon>Satyrinae</taxon>
        <taxon>Satyrini</taxon>
        <taxon>Parargina</taxon>
        <taxon>Pararge</taxon>
    </lineage>
</organism>
<sequence>MVAQRILLSAACHIPSVASHDLGGKRRGVGNCIQICRHHTAKVRIFIKKKASNGMVMEIKNLGKEASPKCLTTHTFVRYNFGSCGNIRSVLADMR</sequence>
<evidence type="ECO:0000313" key="2">
    <source>
        <dbReference type="Proteomes" id="UP000838756"/>
    </source>
</evidence>
<dbReference type="AlphaFoldDB" id="A0A8S4R4Y9"/>
<accession>A0A8S4R4Y9</accession>
<comment type="caution">
    <text evidence="1">The sequence shown here is derived from an EMBL/GenBank/DDBJ whole genome shotgun (WGS) entry which is preliminary data.</text>
</comment>
<dbReference type="Proteomes" id="UP000838756">
    <property type="component" value="Unassembled WGS sequence"/>
</dbReference>
<gene>
    <name evidence="1" type="primary">jg19855</name>
    <name evidence="1" type="ORF">PAEG_LOCUS8561</name>
</gene>
<evidence type="ECO:0000313" key="1">
    <source>
        <dbReference type="EMBL" id="CAH2229074.1"/>
    </source>
</evidence>
<dbReference type="EMBL" id="CAKXAJ010024676">
    <property type="protein sequence ID" value="CAH2229074.1"/>
    <property type="molecule type" value="Genomic_DNA"/>
</dbReference>
<protein>
    <submittedName>
        <fullName evidence="1">Jg19855 protein</fullName>
    </submittedName>
</protein>